<name>A0A1X6Z2Z3_9RHOB</name>
<dbReference type="Pfam" id="PF00440">
    <property type="entry name" value="TetR_N"/>
    <property type="match status" value="1"/>
</dbReference>
<organism evidence="6 7">
    <name type="scientific">Pseudooceanicola marinus</name>
    <dbReference type="NCBI Taxonomy" id="396013"/>
    <lineage>
        <taxon>Bacteria</taxon>
        <taxon>Pseudomonadati</taxon>
        <taxon>Pseudomonadota</taxon>
        <taxon>Alphaproteobacteria</taxon>
        <taxon>Rhodobacterales</taxon>
        <taxon>Paracoccaceae</taxon>
        <taxon>Pseudooceanicola</taxon>
    </lineage>
</organism>
<feature type="domain" description="HTH tetR-type" evidence="5">
    <location>
        <begin position="15"/>
        <end position="75"/>
    </location>
</feature>
<dbReference type="PROSITE" id="PS50977">
    <property type="entry name" value="HTH_TETR_2"/>
    <property type="match status" value="1"/>
</dbReference>
<protein>
    <submittedName>
        <fullName evidence="6">Bacterial regulatory proteins, tetR family</fullName>
    </submittedName>
</protein>
<evidence type="ECO:0000259" key="5">
    <source>
        <dbReference type="PROSITE" id="PS50977"/>
    </source>
</evidence>
<dbReference type="Gene3D" id="1.10.357.10">
    <property type="entry name" value="Tetracycline Repressor, domain 2"/>
    <property type="match status" value="1"/>
</dbReference>
<keyword evidence="7" id="KW-1185">Reference proteome</keyword>
<dbReference type="PANTHER" id="PTHR30055:SF234">
    <property type="entry name" value="HTH-TYPE TRANSCRIPTIONAL REGULATOR BETI"/>
    <property type="match status" value="1"/>
</dbReference>
<dbReference type="InterPro" id="IPR050109">
    <property type="entry name" value="HTH-type_TetR-like_transc_reg"/>
</dbReference>
<gene>
    <name evidence="6" type="ORF">PSM7751_01785</name>
</gene>
<keyword evidence="2 4" id="KW-0238">DNA-binding</keyword>
<proteinExistence type="predicted"/>
<dbReference type="InterPro" id="IPR009057">
    <property type="entry name" value="Homeodomain-like_sf"/>
</dbReference>
<dbReference type="PANTHER" id="PTHR30055">
    <property type="entry name" value="HTH-TYPE TRANSCRIPTIONAL REGULATOR RUTR"/>
    <property type="match status" value="1"/>
</dbReference>
<evidence type="ECO:0000313" key="6">
    <source>
        <dbReference type="EMBL" id="SLN39360.1"/>
    </source>
</evidence>
<sequence>MTGDHRKVVAAQRREKMRHRLIEAAVLVFAAKPHGDVVIEDIVAEAGVARGTFYKYFDTVEALLHAAKITMGHEILEMVLQEPRVSEDPARALAHDIKRFIQTCRRYRIIGCFSTRTGLGPVDMLEEPLPRYLAEGTASGRFCALPDWLVKNILKTAVLSVLIREETGVDQPGDDCLSVAAVLRSFGVPRDEAEALSQVDGAALAAAPDTLIARAETIRAASGDAHH</sequence>
<dbReference type="PRINTS" id="PR00455">
    <property type="entry name" value="HTHTETR"/>
</dbReference>
<feature type="DNA-binding region" description="H-T-H motif" evidence="4">
    <location>
        <begin position="38"/>
        <end position="57"/>
    </location>
</feature>
<dbReference type="InterPro" id="IPR001647">
    <property type="entry name" value="HTH_TetR"/>
</dbReference>
<evidence type="ECO:0000313" key="7">
    <source>
        <dbReference type="Proteomes" id="UP000193963"/>
    </source>
</evidence>
<dbReference type="OrthoDB" id="9808189at2"/>
<dbReference type="GO" id="GO:0003700">
    <property type="term" value="F:DNA-binding transcription factor activity"/>
    <property type="evidence" value="ECO:0007669"/>
    <property type="project" value="TreeGrafter"/>
</dbReference>
<dbReference type="RefSeq" id="WP_085887650.1">
    <property type="nucleotide sequence ID" value="NZ_FWFN01000003.1"/>
</dbReference>
<evidence type="ECO:0000256" key="1">
    <source>
        <dbReference type="ARBA" id="ARBA00023015"/>
    </source>
</evidence>
<dbReference type="AlphaFoldDB" id="A0A1X6Z2Z3"/>
<keyword evidence="3" id="KW-0804">Transcription</keyword>
<evidence type="ECO:0000256" key="4">
    <source>
        <dbReference type="PROSITE-ProRule" id="PRU00335"/>
    </source>
</evidence>
<evidence type="ECO:0000256" key="3">
    <source>
        <dbReference type="ARBA" id="ARBA00023163"/>
    </source>
</evidence>
<keyword evidence="1" id="KW-0805">Transcription regulation</keyword>
<reference evidence="6 7" key="1">
    <citation type="submission" date="2017-03" db="EMBL/GenBank/DDBJ databases">
        <authorList>
            <person name="Afonso C.L."/>
            <person name="Miller P.J."/>
            <person name="Scott M.A."/>
            <person name="Spackman E."/>
            <person name="Goraichik I."/>
            <person name="Dimitrov K.M."/>
            <person name="Suarez D.L."/>
            <person name="Swayne D.E."/>
        </authorList>
    </citation>
    <scope>NUCLEOTIDE SEQUENCE [LARGE SCALE GENOMIC DNA]</scope>
    <source>
        <strain evidence="6 7">CECT 7751</strain>
    </source>
</reference>
<dbReference type="EMBL" id="FWFN01000003">
    <property type="protein sequence ID" value="SLN39360.1"/>
    <property type="molecule type" value="Genomic_DNA"/>
</dbReference>
<dbReference type="SUPFAM" id="SSF46689">
    <property type="entry name" value="Homeodomain-like"/>
    <property type="match status" value="1"/>
</dbReference>
<evidence type="ECO:0000256" key="2">
    <source>
        <dbReference type="ARBA" id="ARBA00023125"/>
    </source>
</evidence>
<dbReference type="GO" id="GO:0000976">
    <property type="term" value="F:transcription cis-regulatory region binding"/>
    <property type="evidence" value="ECO:0007669"/>
    <property type="project" value="TreeGrafter"/>
</dbReference>
<accession>A0A1X6Z2Z3</accession>
<dbReference type="Proteomes" id="UP000193963">
    <property type="component" value="Unassembled WGS sequence"/>
</dbReference>